<evidence type="ECO:0000256" key="3">
    <source>
        <dbReference type="ARBA" id="ARBA00023315"/>
    </source>
</evidence>
<keyword evidence="2 7" id="KW-0808">Transferase</keyword>
<dbReference type="InterPro" id="IPR016035">
    <property type="entry name" value="Acyl_Trfase/lysoPLipase"/>
</dbReference>
<evidence type="ECO:0000256" key="2">
    <source>
        <dbReference type="ARBA" id="ARBA00022679"/>
    </source>
</evidence>
<keyword evidence="3" id="KW-0012">Acyltransferase</keyword>
<dbReference type="Gene3D" id="3.30.70.250">
    <property type="entry name" value="Malonyl-CoA ACP transacylase, ACP-binding"/>
    <property type="match status" value="1"/>
</dbReference>
<reference evidence="7 8" key="1">
    <citation type="submission" date="2018-05" db="EMBL/GenBank/DDBJ databases">
        <title>Genetic diversity of glacier-inhabiting Cryobacterium bacteria in China and description of Cryobacterium mengkeensis sp. nov. and Arthrobacter glacialis sp. nov.</title>
        <authorList>
            <person name="Liu Q."/>
            <person name="Xin Y.-H."/>
        </authorList>
    </citation>
    <scope>NUCLEOTIDE SEQUENCE [LARGE SCALE GENOMIC DNA]</scope>
    <source>
        <strain evidence="7 8">LI2</strain>
    </source>
</reference>
<keyword evidence="8" id="KW-1185">Reference proteome</keyword>
<protein>
    <recommendedName>
        <fullName evidence="1">[acyl-carrier-protein] S-malonyltransferase</fullName>
        <ecNumber evidence="1">2.3.1.39</ecNumber>
    </recommendedName>
</protein>
<dbReference type="GO" id="GO:0006633">
    <property type="term" value="P:fatty acid biosynthetic process"/>
    <property type="evidence" value="ECO:0007669"/>
    <property type="project" value="TreeGrafter"/>
</dbReference>
<comment type="catalytic activity">
    <reaction evidence="4">
        <text>holo-[ACP] + malonyl-CoA = malonyl-[ACP] + CoA</text>
        <dbReference type="Rhea" id="RHEA:41792"/>
        <dbReference type="Rhea" id="RHEA-COMP:9623"/>
        <dbReference type="Rhea" id="RHEA-COMP:9685"/>
        <dbReference type="ChEBI" id="CHEBI:57287"/>
        <dbReference type="ChEBI" id="CHEBI:57384"/>
        <dbReference type="ChEBI" id="CHEBI:64479"/>
        <dbReference type="ChEBI" id="CHEBI:78449"/>
        <dbReference type="EC" id="2.3.1.39"/>
    </reaction>
</comment>
<evidence type="ECO:0000313" key="8">
    <source>
        <dbReference type="Proteomes" id="UP000247832"/>
    </source>
</evidence>
<dbReference type="GO" id="GO:0005829">
    <property type="term" value="C:cytosol"/>
    <property type="evidence" value="ECO:0007669"/>
    <property type="project" value="TreeGrafter"/>
</dbReference>
<evidence type="ECO:0000256" key="4">
    <source>
        <dbReference type="ARBA" id="ARBA00048462"/>
    </source>
</evidence>
<organism evidence="7 8">
    <name type="scientific">Arthrobacter livingstonensis</name>
    <dbReference type="NCBI Taxonomy" id="670078"/>
    <lineage>
        <taxon>Bacteria</taxon>
        <taxon>Bacillati</taxon>
        <taxon>Actinomycetota</taxon>
        <taxon>Actinomycetes</taxon>
        <taxon>Micrococcales</taxon>
        <taxon>Micrococcaceae</taxon>
        <taxon>Arthrobacter</taxon>
    </lineage>
</organism>
<dbReference type="SUPFAM" id="SSF52151">
    <property type="entry name" value="FabD/lysophospholipase-like"/>
    <property type="match status" value="1"/>
</dbReference>
<sequence>MGPAGPARGICPPNGAGGGEAGCTPQAGSGPSRGPRLTHRQAGRRAERFGAGAGTRYCRLPTNHSHELGARKHRANALKFGKLVNVLAIVCPGQGSQTPGLLSPWLERPGVEEKLASLSEAAGIDLIAHGTTSDAETIKDTAVAQPLIVAAGLVAAEALLDVPLESLSVVVAGHSVGEITAAALTGTLSNPDAMAFVRERANRMADAAAATPTGMAAVVGGDPEQVLAAIAAAGLAPANMNSKGQTVAAGTMDQIAALVAAPPAKARVIPLQVAGAFHTHHMAPAVSALQALAPSLTPHTPKVPLLSNYDGAVVPSGEAALASLIAQVSRPVRWDLCMETMTAMGVTGLIELTPAGTLAGLAKRGMSGVAAVAVKTPADLQAATELLAYHAHGKKDNK</sequence>
<dbReference type="InterPro" id="IPR050858">
    <property type="entry name" value="Mal-CoA-ACP_Trans/PKS_FabD"/>
</dbReference>
<dbReference type="EC" id="2.3.1.39" evidence="1"/>
<proteinExistence type="predicted"/>
<dbReference type="SMART" id="SM00827">
    <property type="entry name" value="PKS_AT"/>
    <property type="match status" value="1"/>
</dbReference>
<gene>
    <name evidence="7" type="ORF">CVV68_13800</name>
</gene>
<dbReference type="AlphaFoldDB" id="A0A2V5L5G8"/>
<name>A0A2V5L5G8_9MICC</name>
<dbReference type="EMBL" id="QJVD01000014">
    <property type="protein sequence ID" value="PYI66625.1"/>
    <property type="molecule type" value="Genomic_DNA"/>
</dbReference>
<dbReference type="PANTHER" id="PTHR42681">
    <property type="entry name" value="MALONYL-COA-ACYL CARRIER PROTEIN TRANSACYLASE, MITOCHONDRIAL"/>
    <property type="match status" value="1"/>
</dbReference>
<accession>A0A2V5L5G8</accession>
<dbReference type="InterPro" id="IPR016036">
    <property type="entry name" value="Malonyl_transacylase_ACP-bd"/>
</dbReference>
<dbReference type="SUPFAM" id="SSF55048">
    <property type="entry name" value="Probable ACP-binding domain of malonyl-CoA ACP transacylase"/>
    <property type="match status" value="1"/>
</dbReference>
<dbReference type="PANTHER" id="PTHR42681:SF1">
    <property type="entry name" value="MALONYL-COA-ACYL CARRIER PROTEIN TRANSACYLASE, MITOCHONDRIAL"/>
    <property type="match status" value="1"/>
</dbReference>
<dbReference type="Proteomes" id="UP000247832">
    <property type="component" value="Unassembled WGS sequence"/>
</dbReference>
<dbReference type="OrthoDB" id="3248271at2"/>
<dbReference type="GO" id="GO:0004314">
    <property type="term" value="F:[acyl-carrier-protein] S-malonyltransferase activity"/>
    <property type="evidence" value="ECO:0007669"/>
    <property type="project" value="UniProtKB-EC"/>
</dbReference>
<evidence type="ECO:0000313" key="7">
    <source>
        <dbReference type="EMBL" id="PYI66625.1"/>
    </source>
</evidence>
<evidence type="ECO:0000259" key="6">
    <source>
        <dbReference type="SMART" id="SM00827"/>
    </source>
</evidence>
<dbReference type="InterPro" id="IPR001227">
    <property type="entry name" value="Ac_transferase_dom_sf"/>
</dbReference>
<comment type="caution">
    <text evidence="7">The sequence shown here is derived from an EMBL/GenBank/DDBJ whole genome shotgun (WGS) entry which is preliminary data.</text>
</comment>
<dbReference type="Pfam" id="PF00698">
    <property type="entry name" value="Acyl_transf_1"/>
    <property type="match status" value="1"/>
</dbReference>
<evidence type="ECO:0000256" key="1">
    <source>
        <dbReference type="ARBA" id="ARBA00013258"/>
    </source>
</evidence>
<dbReference type="InterPro" id="IPR014043">
    <property type="entry name" value="Acyl_transferase_dom"/>
</dbReference>
<feature type="region of interest" description="Disordered" evidence="5">
    <location>
        <begin position="1"/>
        <end position="43"/>
    </location>
</feature>
<evidence type="ECO:0000256" key="5">
    <source>
        <dbReference type="SAM" id="MobiDB-lite"/>
    </source>
</evidence>
<dbReference type="Gene3D" id="3.40.366.10">
    <property type="entry name" value="Malonyl-Coenzyme A Acyl Carrier Protein, domain 2"/>
    <property type="match status" value="1"/>
</dbReference>
<feature type="domain" description="Malonyl-CoA:ACP transacylase (MAT)" evidence="6">
    <location>
        <begin position="90"/>
        <end position="397"/>
    </location>
</feature>